<dbReference type="SUPFAM" id="SSF103473">
    <property type="entry name" value="MFS general substrate transporter"/>
    <property type="match status" value="1"/>
</dbReference>
<dbReference type="Proteomes" id="UP000318431">
    <property type="component" value="Unassembled WGS sequence"/>
</dbReference>
<dbReference type="PROSITE" id="PS50850">
    <property type="entry name" value="MFS"/>
    <property type="match status" value="1"/>
</dbReference>
<evidence type="ECO:0000256" key="5">
    <source>
        <dbReference type="ARBA" id="ARBA00023136"/>
    </source>
</evidence>
<evidence type="ECO:0000313" key="9">
    <source>
        <dbReference type="Proteomes" id="UP000318431"/>
    </source>
</evidence>
<feature type="transmembrane region" description="Helical" evidence="6">
    <location>
        <begin position="369"/>
        <end position="391"/>
    </location>
</feature>
<name>A0A562RLD8_9BURK</name>
<gene>
    <name evidence="8" type="ORF">IP91_00925</name>
</gene>
<dbReference type="Pfam" id="PF07690">
    <property type="entry name" value="MFS_1"/>
    <property type="match status" value="1"/>
</dbReference>
<proteinExistence type="predicted"/>
<keyword evidence="2" id="KW-1003">Cell membrane</keyword>
<feature type="transmembrane region" description="Helical" evidence="6">
    <location>
        <begin position="30"/>
        <end position="48"/>
    </location>
</feature>
<feature type="transmembrane region" description="Helical" evidence="6">
    <location>
        <begin position="68"/>
        <end position="90"/>
    </location>
</feature>
<feature type="transmembrane region" description="Helical" evidence="6">
    <location>
        <begin position="435"/>
        <end position="458"/>
    </location>
</feature>
<comment type="caution">
    <text evidence="8">The sequence shown here is derived from an EMBL/GenBank/DDBJ whole genome shotgun (WGS) entry which is preliminary data.</text>
</comment>
<feature type="transmembrane region" description="Helical" evidence="6">
    <location>
        <begin position="274"/>
        <end position="294"/>
    </location>
</feature>
<dbReference type="GO" id="GO:0005886">
    <property type="term" value="C:plasma membrane"/>
    <property type="evidence" value="ECO:0007669"/>
    <property type="project" value="UniProtKB-SubCell"/>
</dbReference>
<evidence type="ECO:0000256" key="2">
    <source>
        <dbReference type="ARBA" id="ARBA00022475"/>
    </source>
</evidence>
<feature type="transmembrane region" description="Helical" evidence="6">
    <location>
        <begin position="403"/>
        <end position="423"/>
    </location>
</feature>
<reference evidence="8 9" key="1">
    <citation type="journal article" date="2015" name="Stand. Genomic Sci.">
        <title>Genomic Encyclopedia of Bacterial and Archaeal Type Strains, Phase III: the genomes of soil and plant-associated and newly described type strains.</title>
        <authorList>
            <person name="Whitman W.B."/>
            <person name="Woyke T."/>
            <person name="Klenk H.P."/>
            <person name="Zhou Y."/>
            <person name="Lilburn T.G."/>
            <person name="Beck B.J."/>
            <person name="De Vos P."/>
            <person name="Vandamme P."/>
            <person name="Eisen J.A."/>
            <person name="Garrity G."/>
            <person name="Hugenholtz P."/>
            <person name="Kyrpides N.C."/>
        </authorList>
    </citation>
    <scope>NUCLEOTIDE SEQUENCE [LARGE SCALE GENOMIC DNA]</scope>
    <source>
        <strain evidence="8 9">CGMCC 1.10822</strain>
    </source>
</reference>
<feature type="domain" description="Major facilitator superfamily (MFS) profile" evidence="7">
    <location>
        <begin position="32"/>
        <end position="458"/>
    </location>
</feature>
<keyword evidence="3 6" id="KW-0812">Transmembrane</keyword>
<dbReference type="CDD" id="cd17319">
    <property type="entry name" value="MFS_ExuT_GudP_like"/>
    <property type="match status" value="1"/>
</dbReference>
<sequence>MNQVKAVQENRSNGAGMATTASAKRGSFRWVVLGLIFVIWAIACADRANLGIALPFMKKEYGISNTEAGMIISLFSFAYGVVQIPAGLLYKRLSDRVTGKLFPVFMILTSVFTGLMGTTSSVFLLKLYRVGLGISEGPLGIGCTNIINRWFPAHEKATATGLWLTASKLGPLIVPSLCVVVIEIWGWREIFYVFAIPGILLSVLWLVTVTNTPEESKFCSKAEREYIRTEVGLVVEPAKASPLQRSDNLGWLDKVIRTRKVPQLSTLRHVFTSWNVLGAAIGYGCMIGITNIFMSWIPTYLVEVKGFTSIKMGFLASAPFLGAVLGNLIGGLISDRLLGKRRKPLMMLSAFGTIFMMLALVNAPDNSVYLGFTLFLAGFIVSAGFGGYAVYPMGLASKSVYPVSFGIINSVGQVGGACAPLAAGMLLDAYSWSAVFTYMGCSALVCLLILCTIVEPVIADDKAAKS</sequence>
<dbReference type="InterPro" id="IPR036259">
    <property type="entry name" value="MFS_trans_sf"/>
</dbReference>
<dbReference type="InterPro" id="IPR020846">
    <property type="entry name" value="MFS_dom"/>
</dbReference>
<feature type="transmembrane region" description="Helical" evidence="6">
    <location>
        <begin position="190"/>
        <end position="208"/>
    </location>
</feature>
<dbReference type="GO" id="GO:0022857">
    <property type="term" value="F:transmembrane transporter activity"/>
    <property type="evidence" value="ECO:0007669"/>
    <property type="project" value="InterPro"/>
</dbReference>
<organism evidence="8 9">
    <name type="scientific">Pseudoduganella lurida</name>
    <dbReference type="NCBI Taxonomy" id="1036180"/>
    <lineage>
        <taxon>Bacteria</taxon>
        <taxon>Pseudomonadati</taxon>
        <taxon>Pseudomonadota</taxon>
        <taxon>Betaproteobacteria</taxon>
        <taxon>Burkholderiales</taxon>
        <taxon>Oxalobacteraceae</taxon>
        <taxon>Telluria group</taxon>
        <taxon>Pseudoduganella</taxon>
    </lineage>
</organism>
<dbReference type="InterPro" id="IPR000849">
    <property type="entry name" value="Sugar_P_transporter"/>
</dbReference>
<evidence type="ECO:0000256" key="4">
    <source>
        <dbReference type="ARBA" id="ARBA00022989"/>
    </source>
</evidence>
<dbReference type="PANTHER" id="PTHR11662:SF399">
    <property type="entry name" value="FI19708P1-RELATED"/>
    <property type="match status" value="1"/>
</dbReference>
<keyword evidence="9" id="KW-1185">Reference proteome</keyword>
<evidence type="ECO:0000256" key="3">
    <source>
        <dbReference type="ARBA" id="ARBA00022692"/>
    </source>
</evidence>
<protein>
    <submittedName>
        <fullName evidence="8">Sugar phosphate permease</fullName>
    </submittedName>
</protein>
<dbReference type="EMBL" id="VLLB01000001">
    <property type="protein sequence ID" value="TWI69852.1"/>
    <property type="molecule type" value="Genomic_DNA"/>
</dbReference>
<dbReference type="InterPro" id="IPR011701">
    <property type="entry name" value="MFS"/>
</dbReference>
<dbReference type="RefSeq" id="WP_371860584.1">
    <property type="nucleotide sequence ID" value="NZ_VLLB01000001.1"/>
</dbReference>
<feature type="transmembrane region" description="Helical" evidence="6">
    <location>
        <begin position="102"/>
        <end position="125"/>
    </location>
</feature>
<comment type="subcellular location">
    <subcellularLocation>
        <location evidence="1">Cell membrane</location>
        <topology evidence="1">Multi-pass membrane protein</topology>
    </subcellularLocation>
</comment>
<dbReference type="PANTHER" id="PTHR11662">
    <property type="entry name" value="SOLUTE CARRIER FAMILY 17"/>
    <property type="match status" value="1"/>
</dbReference>
<dbReference type="PIRSF" id="PIRSF002808">
    <property type="entry name" value="Hexose_phosphate_transp"/>
    <property type="match status" value="1"/>
</dbReference>
<feature type="transmembrane region" description="Helical" evidence="6">
    <location>
        <begin position="345"/>
        <end position="363"/>
    </location>
</feature>
<evidence type="ECO:0000256" key="6">
    <source>
        <dbReference type="SAM" id="Phobius"/>
    </source>
</evidence>
<dbReference type="InterPro" id="IPR050382">
    <property type="entry name" value="MFS_Na/Anion_cotransporter"/>
</dbReference>
<dbReference type="AlphaFoldDB" id="A0A562RLD8"/>
<accession>A0A562RLD8</accession>
<evidence type="ECO:0000259" key="7">
    <source>
        <dbReference type="PROSITE" id="PS50850"/>
    </source>
</evidence>
<dbReference type="Gene3D" id="1.20.1250.20">
    <property type="entry name" value="MFS general substrate transporter like domains"/>
    <property type="match status" value="2"/>
</dbReference>
<evidence type="ECO:0000256" key="1">
    <source>
        <dbReference type="ARBA" id="ARBA00004651"/>
    </source>
</evidence>
<keyword evidence="5 6" id="KW-0472">Membrane</keyword>
<feature type="transmembrane region" description="Helical" evidence="6">
    <location>
        <begin position="314"/>
        <end position="333"/>
    </location>
</feature>
<keyword evidence="4 6" id="KW-1133">Transmembrane helix</keyword>
<evidence type="ECO:0000313" key="8">
    <source>
        <dbReference type="EMBL" id="TWI69852.1"/>
    </source>
</evidence>